<feature type="domain" description="N-acetyltransferase" evidence="1">
    <location>
        <begin position="101"/>
        <end position="228"/>
    </location>
</feature>
<dbReference type="Pfam" id="PF08445">
    <property type="entry name" value="FR47"/>
    <property type="match status" value="1"/>
</dbReference>
<name>A0ABS5J434_9BACT</name>
<dbReference type="Gene3D" id="3.40.630.30">
    <property type="match status" value="1"/>
</dbReference>
<evidence type="ECO:0000313" key="3">
    <source>
        <dbReference type="Proteomes" id="UP000676386"/>
    </source>
</evidence>
<gene>
    <name evidence="2" type="ORF">KE626_21870</name>
</gene>
<dbReference type="SUPFAM" id="SSF55729">
    <property type="entry name" value="Acyl-CoA N-acyltransferases (Nat)"/>
    <property type="match status" value="1"/>
</dbReference>
<sequence>MKEIMLDNPAWGALTSEQASFAIGTDHAKRYQPGIVPFIACDDPQADHLAALDAWILPGETFYIIGDLPALPQGWVLEHELPCAQMVLRSSMPPMMDEEGITVSLLGEADATEMYDLINSLQPGYYNRDTRLLGTYYGIRLEGKLVAMAGERMRLTGFTELSAICTHKDYAGRGYAQRLINRLCRQQADAGIISYLHVSLANERAIRIYDHMGFEQRRTISFRRVRKQ</sequence>
<accession>A0ABS5J434</accession>
<evidence type="ECO:0000313" key="2">
    <source>
        <dbReference type="EMBL" id="MBS0029988.1"/>
    </source>
</evidence>
<dbReference type="InterPro" id="IPR000182">
    <property type="entry name" value="GNAT_dom"/>
</dbReference>
<keyword evidence="2" id="KW-0012">Acyltransferase</keyword>
<keyword evidence="2" id="KW-0808">Transferase</keyword>
<organism evidence="2 3">
    <name type="scientific">Chitinophaga hostae</name>
    <dbReference type="NCBI Taxonomy" id="2831022"/>
    <lineage>
        <taxon>Bacteria</taxon>
        <taxon>Pseudomonadati</taxon>
        <taxon>Bacteroidota</taxon>
        <taxon>Chitinophagia</taxon>
        <taxon>Chitinophagales</taxon>
        <taxon>Chitinophagaceae</taxon>
        <taxon>Chitinophaga</taxon>
    </lineage>
</organism>
<dbReference type="EMBL" id="JAGTXB010000011">
    <property type="protein sequence ID" value="MBS0029988.1"/>
    <property type="molecule type" value="Genomic_DNA"/>
</dbReference>
<dbReference type="InterPro" id="IPR016181">
    <property type="entry name" value="Acyl_CoA_acyltransferase"/>
</dbReference>
<protein>
    <submittedName>
        <fullName evidence="2">GNAT family N-acetyltransferase</fullName>
        <ecNumber evidence="2">2.3.1.-</ecNumber>
    </submittedName>
</protein>
<dbReference type="InterPro" id="IPR013653">
    <property type="entry name" value="GCN5-like_dom"/>
</dbReference>
<proteinExistence type="predicted"/>
<dbReference type="EC" id="2.3.1.-" evidence="2"/>
<dbReference type="GO" id="GO:0016746">
    <property type="term" value="F:acyltransferase activity"/>
    <property type="evidence" value="ECO:0007669"/>
    <property type="project" value="UniProtKB-KW"/>
</dbReference>
<reference evidence="2 3" key="1">
    <citation type="submission" date="2021-04" db="EMBL/GenBank/DDBJ databases">
        <title>Chitinophaga sp. nov., isolated from the rhizosphere soil.</title>
        <authorList>
            <person name="He S."/>
        </authorList>
    </citation>
    <scope>NUCLEOTIDE SEQUENCE [LARGE SCALE GENOMIC DNA]</scope>
    <source>
        <strain evidence="2 3">2R12</strain>
    </source>
</reference>
<dbReference type="PROSITE" id="PS51186">
    <property type="entry name" value="GNAT"/>
    <property type="match status" value="1"/>
</dbReference>
<dbReference type="CDD" id="cd04301">
    <property type="entry name" value="NAT_SF"/>
    <property type="match status" value="1"/>
</dbReference>
<dbReference type="Proteomes" id="UP000676386">
    <property type="component" value="Unassembled WGS sequence"/>
</dbReference>
<dbReference type="RefSeq" id="WP_211975121.1">
    <property type="nucleotide sequence ID" value="NZ_CBFHAM010000017.1"/>
</dbReference>
<comment type="caution">
    <text evidence="2">The sequence shown here is derived from an EMBL/GenBank/DDBJ whole genome shotgun (WGS) entry which is preliminary data.</text>
</comment>
<evidence type="ECO:0000259" key="1">
    <source>
        <dbReference type="PROSITE" id="PS51186"/>
    </source>
</evidence>
<keyword evidence="3" id="KW-1185">Reference proteome</keyword>